<organism evidence="2 3">
    <name type="scientific">Acidithiobacillus concretivorus</name>
    <dbReference type="NCBI Taxonomy" id="3063952"/>
    <lineage>
        <taxon>Bacteria</taxon>
        <taxon>Pseudomonadati</taxon>
        <taxon>Pseudomonadota</taxon>
        <taxon>Acidithiobacillia</taxon>
        <taxon>Acidithiobacillales</taxon>
        <taxon>Acidithiobacillaceae</taxon>
        <taxon>Acidithiobacillus</taxon>
    </lineage>
</organism>
<dbReference type="RefSeq" id="WP_215863690.1">
    <property type="nucleotide sequence ID" value="NZ_JABELD010000055.1"/>
</dbReference>
<evidence type="ECO:0000256" key="1">
    <source>
        <dbReference type="SAM" id="Phobius"/>
    </source>
</evidence>
<keyword evidence="3" id="KW-1185">Reference proteome</keyword>
<gene>
    <name evidence="2" type="ORF">HJG40_07960</name>
</gene>
<dbReference type="EMBL" id="JABELD010000055">
    <property type="protein sequence ID" value="MBU2738720.1"/>
    <property type="molecule type" value="Genomic_DNA"/>
</dbReference>
<protein>
    <submittedName>
        <fullName evidence="2">Uncharacterized protein</fullName>
    </submittedName>
</protein>
<keyword evidence="1" id="KW-0472">Membrane</keyword>
<keyword evidence="1" id="KW-1133">Transmembrane helix</keyword>
<evidence type="ECO:0000313" key="2">
    <source>
        <dbReference type="EMBL" id="MBU2738720.1"/>
    </source>
</evidence>
<proteinExistence type="predicted"/>
<feature type="transmembrane region" description="Helical" evidence="1">
    <location>
        <begin position="49"/>
        <end position="73"/>
    </location>
</feature>
<reference evidence="2 3" key="1">
    <citation type="journal article" date="2021" name="ISME J.">
        <title>Genomic evolution of the class Acidithiobacillia: deep-branching Proteobacteria living in extreme acidic conditions.</title>
        <authorList>
            <person name="Moya-Beltran A."/>
            <person name="Beard S."/>
            <person name="Rojas-Villalobos C."/>
            <person name="Issotta F."/>
            <person name="Gallardo Y."/>
            <person name="Ulloa R."/>
            <person name="Giaveno A."/>
            <person name="Degli Esposti M."/>
            <person name="Johnson D.B."/>
            <person name="Quatrini R."/>
        </authorList>
    </citation>
    <scope>NUCLEOTIDE SEQUENCE [LARGE SCALE GENOMIC DNA]</scope>
    <source>
        <strain evidence="2 3">ATCC 19703</strain>
    </source>
</reference>
<accession>A0ABS5ZQI0</accession>
<feature type="transmembrane region" description="Helical" evidence="1">
    <location>
        <begin position="21"/>
        <end position="43"/>
    </location>
</feature>
<name>A0ABS5ZQI0_9PROT</name>
<comment type="caution">
    <text evidence="2">The sequence shown here is derived from an EMBL/GenBank/DDBJ whole genome shotgun (WGS) entry which is preliminary data.</text>
</comment>
<dbReference type="Proteomes" id="UP001197028">
    <property type="component" value="Unassembled WGS sequence"/>
</dbReference>
<sequence>MNAVNRKWNLNCEQAKHLAGSFRIAGIAFFAAVAGPDVHAILSDKGVDLVINLTVGLCLLEWAGFEVIGYMILGKGGC</sequence>
<evidence type="ECO:0000313" key="3">
    <source>
        <dbReference type="Proteomes" id="UP001197028"/>
    </source>
</evidence>
<keyword evidence="1" id="KW-0812">Transmembrane</keyword>